<dbReference type="GO" id="GO:0005669">
    <property type="term" value="C:transcription factor TFIID complex"/>
    <property type="evidence" value="ECO:0007669"/>
    <property type="project" value="TreeGrafter"/>
</dbReference>
<feature type="domain" description="Bromodomain associated" evidence="5">
    <location>
        <begin position="11"/>
        <end position="87"/>
    </location>
</feature>
<dbReference type="GO" id="GO:0046982">
    <property type="term" value="F:protein heterodimerization activity"/>
    <property type="evidence" value="ECO:0007669"/>
    <property type="project" value="InterPro"/>
</dbReference>
<comment type="subcellular location">
    <subcellularLocation>
        <location evidence="1">Nucleus</location>
    </subcellularLocation>
</comment>
<evidence type="ECO:0000256" key="4">
    <source>
        <dbReference type="ARBA" id="ARBA00023242"/>
    </source>
</evidence>
<dbReference type="Proteomes" id="UP000036681">
    <property type="component" value="Unplaced"/>
</dbReference>
<dbReference type="InterPro" id="IPR009072">
    <property type="entry name" value="Histone-fold"/>
</dbReference>
<evidence type="ECO:0000259" key="5">
    <source>
        <dbReference type="SMART" id="SM00576"/>
    </source>
</evidence>
<dbReference type="AlphaFoldDB" id="A0A0M3IDQ1"/>
<reference evidence="7" key="1">
    <citation type="submission" date="2017-02" db="UniProtKB">
        <authorList>
            <consortium name="WormBaseParasite"/>
        </authorList>
    </citation>
    <scope>IDENTIFICATION</scope>
</reference>
<evidence type="ECO:0000256" key="1">
    <source>
        <dbReference type="ARBA" id="ARBA00004123"/>
    </source>
</evidence>
<dbReference type="SMART" id="SM00576">
    <property type="entry name" value="BTP"/>
    <property type="match status" value="1"/>
</dbReference>
<keyword evidence="4" id="KW-0539">Nucleus</keyword>
<dbReference type="Pfam" id="PF07524">
    <property type="entry name" value="Bromo_TP"/>
    <property type="match status" value="1"/>
</dbReference>
<dbReference type="WBParaSite" id="ALUE_0001616701-mRNA-1">
    <property type="protein sequence ID" value="ALUE_0001616701-mRNA-1"/>
    <property type="gene ID" value="ALUE_0001616701"/>
</dbReference>
<evidence type="ECO:0000256" key="3">
    <source>
        <dbReference type="ARBA" id="ARBA00023163"/>
    </source>
</evidence>
<dbReference type="PANTHER" id="PTHR46452:SF1">
    <property type="entry name" value="TRANSCRIPTION INITIATION FACTOR TFIID SUBUNIT 3"/>
    <property type="match status" value="1"/>
</dbReference>
<evidence type="ECO:0000256" key="2">
    <source>
        <dbReference type="ARBA" id="ARBA00023015"/>
    </source>
</evidence>
<keyword evidence="6" id="KW-1185">Reference proteome</keyword>
<keyword evidence="2" id="KW-0805">Transcription regulation</keyword>
<dbReference type="GO" id="GO:0002039">
    <property type="term" value="F:p53 binding"/>
    <property type="evidence" value="ECO:0007669"/>
    <property type="project" value="TreeGrafter"/>
</dbReference>
<proteinExistence type="predicted"/>
<protein>
    <submittedName>
        <fullName evidence="7">BTP domain-containing protein</fullName>
    </submittedName>
</protein>
<dbReference type="PANTHER" id="PTHR46452">
    <property type="entry name" value="TRANSCRIPTION INITIATION FACTOR TFIID SUBUNIT 3"/>
    <property type="match status" value="1"/>
</dbReference>
<dbReference type="Gene3D" id="1.10.20.10">
    <property type="entry name" value="Histone, subunit A"/>
    <property type="match status" value="1"/>
</dbReference>
<accession>A0A0M3IDQ1</accession>
<keyword evidence="3" id="KW-0804">Transcription</keyword>
<sequence length="194" mass="22588">MTSHRVIDMVEEYAREQIRRAAARVTLNTGFARAGTRAFNVLADVMRKYLQQMWLRAKMVAEHAGRLQPNFLDASIVLNDMHISVEEMEEYMRQVGPFGPERKSVITTKRRNRTCQVWCGSLCCYFFVTFSTSCFHFPSNFLFTDSSHHFRCIWMCICVRALHASFVLVNRQEYIGEVNGHFNDEKPIAISYLL</sequence>
<evidence type="ECO:0000313" key="7">
    <source>
        <dbReference type="WBParaSite" id="ALUE_0001616701-mRNA-1"/>
    </source>
</evidence>
<dbReference type="InterPro" id="IPR006565">
    <property type="entry name" value="BTP"/>
</dbReference>
<organism evidence="6 7">
    <name type="scientific">Ascaris lumbricoides</name>
    <name type="common">Giant roundworm</name>
    <dbReference type="NCBI Taxonomy" id="6252"/>
    <lineage>
        <taxon>Eukaryota</taxon>
        <taxon>Metazoa</taxon>
        <taxon>Ecdysozoa</taxon>
        <taxon>Nematoda</taxon>
        <taxon>Chromadorea</taxon>
        <taxon>Rhabditida</taxon>
        <taxon>Spirurina</taxon>
        <taxon>Ascaridomorpha</taxon>
        <taxon>Ascaridoidea</taxon>
        <taxon>Ascarididae</taxon>
        <taxon>Ascaris</taxon>
    </lineage>
</organism>
<dbReference type="GO" id="GO:0045944">
    <property type="term" value="P:positive regulation of transcription by RNA polymerase II"/>
    <property type="evidence" value="ECO:0007669"/>
    <property type="project" value="TreeGrafter"/>
</dbReference>
<name>A0A0M3IDQ1_ASCLU</name>
<evidence type="ECO:0000313" key="6">
    <source>
        <dbReference type="Proteomes" id="UP000036681"/>
    </source>
</evidence>